<evidence type="ECO:0000313" key="4">
    <source>
        <dbReference type="Proteomes" id="UP001176940"/>
    </source>
</evidence>
<dbReference type="CDD" id="cd00024">
    <property type="entry name" value="CD_CSD"/>
    <property type="match status" value="1"/>
</dbReference>
<dbReference type="SMART" id="SM00298">
    <property type="entry name" value="CHROMO"/>
    <property type="match status" value="1"/>
</dbReference>
<feature type="domain" description="Chromo" evidence="2">
    <location>
        <begin position="207"/>
        <end position="250"/>
    </location>
</feature>
<dbReference type="Gene3D" id="2.40.50.40">
    <property type="match status" value="1"/>
</dbReference>
<accession>A0ABN9M8M3</accession>
<dbReference type="InterPro" id="IPR000953">
    <property type="entry name" value="Chromo/chromo_shadow_dom"/>
</dbReference>
<dbReference type="Pfam" id="PF00494">
    <property type="entry name" value="SQS_PSY"/>
    <property type="match status" value="1"/>
</dbReference>
<evidence type="ECO:0000313" key="3">
    <source>
        <dbReference type="EMBL" id="CAJ0958715.1"/>
    </source>
</evidence>
<dbReference type="InterPro" id="IPR056924">
    <property type="entry name" value="SH3_Tf2-1"/>
</dbReference>
<gene>
    <name evidence="3" type="ORF">RIMI_LOCUS16501595</name>
</gene>
<name>A0ABN9M8M3_9NEOB</name>
<dbReference type="Gene3D" id="1.10.600.10">
    <property type="entry name" value="Farnesyl Diphosphate Synthase"/>
    <property type="match status" value="1"/>
</dbReference>
<evidence type="ECO:0000259" key="2">
    <source>
        <dbReference type="PROSITE" id="PS50013"/>
    </source>
</evidence>
<dbReference type="Proteomes" id="UP001176940">
    <property type="component" value="Unassembled WGS sequence"/>
</dbReference>
<dbReference type="InterPro" id="IPR008949">
    <property type="entry name" value="Isoprenoid_synthase_dom_sf"/>
</dbReference>
<dbReference type="SUPFAM" id="SSF48576">
    <property type="entry name" value="Terpenoid synthases"/>
    <property type="match status" value="2"/>
</dbReference>
<proteinExistence type="predicted"/>
<dbReference type="InterPro" id="IPR052055">
    <property type="entry name" value="Hepadnavirus_pol/RT"/>
</dbReference>
<dbReference type="SUPFAM" id="SSF56672">
    <property type="entry name" value="DNA/RNA polymerases"/>
    <property type="match status" value="1"/>
</dbReference>
<dbReference type="PANTHER" id="PTHR33050">
    <property type="entry name" value="REVERSE TRANSCRIPTASE DOMAIN-CONTAINING PROTEIN"/>
    <property type="match status" value="1"/>
</dbReference>
<keyword evidence="4" id="KW-1185">Reference proteome</keyword>
<dbReference type="Pfam" id="PF24626">
    <property type="entry name" value="SH3_Tf2-1"/>
    <property type="match status" value="1"/>
</dbReference>
<dbReference type="SUPFAM" id="SSF54160">
    <property type="entry name" value="Chromo domain-like"/>
    <property type="match status" value="1"/>
</dbReference>
<dbReference type="InterPro" id="IPR002060">
    <property type="entry name" value="Squ/phyt_synthse"/>
</dbReference>
<dbReference type="PANTHER" id="PTHR33050:SF7">
    <property type="entry name" value="RIBONUCLEASE H"/>
    <property type="match status" value="1"/>
</dbReference>
<dbReference type="InterPro" id="IPR043502">
    <property type="entry name" value="DNA/RNA_pol_sf"/>
</dbReference>
<sequence>MALRAALLSSRSHLVPCSSRGKSGQAAASAAYCAELVRKRDYEGFLCTLLLPGESQSSGFALRAFNIELSQAGQVESSDCPGVDTVVDRLQQIWTHVVDNLTLSQEKAQRFANRRRCVGPRLRVGDLVWLSSRYVPMKVSSPKFKPRFIDPYKISEVLNPVLFRLTLPASFAIHNVFHRSLLRRYVAPVVPSVDPPAPVLVEGELEYVVEKILDSRISRLPLQYLVKWKGYGQEDNSWVFASDVHAADLLAILIFVLLSGSSGTQRERLRTVKDSVSQKNLGLMRMQFWRESIDDIYKEDPPHHPVALELCKAVQKHKLTKRWLTRVIDEREKNLDDRAYRNLQELETYAENTQSSLLYLTLETLDMYCSTTGEYFLRQLMPGNRSCRYRTRDDPNSKLRHPYQTPTVWSRTQKTDITRKSMILTLRYRYTKRLTNDKDQRYDLAVIVGVRDVHADHAASHIGKAQGIITCLRAVPFHSSKRQVFLPVDICILHIVFLGMLFDTRQTKVFLPEDKRSILRRDVRLLQGPRFPSFQSAMKVLGRMVATLEVIPFAQFHSLPLQQAILSQWDLSVFSLDRPIRLSPRVKRSLNWWLTSPLISQGRSSLPDHWQVVTTDASLLGWGAVFRHLTLQGRWSAQESTLPINVLEIRAIFLSLRHWERILLGLPIRMQTDNATAVAYVNHQGGLGAPWPRYPRSSSGQRQRFR</sequence>
<comment type="caution">
    <text evidence="3">The sequence shown here is derived from an EMBL/GenBank/DDBJ whole genome shotgun (WGS) entry which is preliminary data.</text>
</comment>
<protein>
    <recommendedName>
        <fullName evidence="2">Chromo domain-containing protein</fullName>
    </recommendedName>
</protein>
<dbReference type="Pfam" id="PF00385">
    <property type="entry name" value="Chromo"/>
    <property type="match status" value="1"/>
</dbReference>
<dbReference type="EMBL" id="CAUEEQ010046207">
    <property type="protein sequence ID" value="CAJ0958715.1"/>
    <property type="molecule type" value="Genomic_DNA"/>
</dbReference>
<dbReference type="InterPro" id="IPR023780">
    <property type="entry name" value="Chromo_domain"/>
</dbReference>
<reference evidence="3" key="1">
    <citation type="submission" date="2023-07" db="EMBL/GenBank/DDBJ databases">
        <authorList>
            <person name="Stuckert A."/>
        </authorList>
    </citation>
    <scope>NUCLEOTIDE SEQUENCE</scope>
</reference>
<evidence type="ECO:0000256" key="1">
    <source>
        <dbReference type="ARBA" id="ARBA00004123"/>
    </source>
</evidence>
<dbReference type="InterPro" id="IPR016197">
    <property type="entry name" value="Chromo-like_dom_sf"/>
</dbReference>
<organism evidence="3 4">
    <name type="scientific">Ranitomeya imitator</name>
    <name type="common">mimic poison frog</name>
    <dbReference type="NCBI Taxonomy" id="111125"/>
    <lineage>
        <taxon>Eukaryota</taxon>
        <taxon>Metazoa</taxon>
        <taxon>Chordata</taxon>
        <taxon>Craniata</taxon>
        <taxon>Vertebrata</taxon>
        <taxon>Euteleostomi</taxon>
        <taxon>Amphibia</taxon>
        <taxon>Batrachia</taxon>
        <taxon>Anura</taxon>
        <taxon>Neobatrachia</taxon>
        <taxon>Hyloidea</taxon>
        <taxon>Dendrobatidae</taxon>
        <taxon>Dendrobatinae</taxon>
        <taxon>Ranitomeya</taxon>
    </lineage>
</organism>
<dbReference type="PROSITE" id="PS50013">
    <property type="entry name" value="CHROMO_2"/>
    <property type="match status" value="1"/>
</dbReference>
<comment type="subcellular location">
    <subcellularLocation>
        <location evidence="1">Nucleus</location>
    </subcellularLocation>
</comment>
<dbReference type="CDD" id="cd09275">
    <property type="entry name" value="RNase_HI_RT_DIRS1"/>
    <property type="match status" value="1"/>
</dbReference>